<dbReference type="PANTHER" id="PTHR31561">
    <property type="entry name" value="3-KETOACYL-COA SYNTHASE"/>
    <property type="match status" value="1"/>
</dbReference>
<dbReference type="Pfam" id="PF08541">
    <property type="entry name" value="ACP_syn_III_C"/>
    <property type="match status" value="1"/>
</dbReference>
<dbReference type="GO" id="GO:0016747">
    <property type="term" value="F:acyltransferase activity, transferring groups other than amino-acyl groups"/>
    <property type="evidence" value="ECO:0007669"/>
    <property type="project" value="InterPro"/>
</dbReference>
<protein>
    <recommendedName>
        <fullName evidence="3">3-ketoacyl-CoA synthase</fullName>
        <ecNumber evidence="3">2.3.1.-</ecNumber>
    </recommendedName>
</protein>
<dbReference type="Gene3D" id="3.40.47.10">
    <property type="match status" value="1"/>
</dbReference>
<comment type="similarity">
    <text evidence="1 3">Belongs to the thiolase-like superfamily. Chalcone/stilbene synthases family.</text>
</comment>
<evidence type="ECO:0000256" key="4">
    <source>
        <dbReference type="SAM" id="Phobius"/>
    </source>
</evidence>
<keyword evidence="4" id="KW-0812">Transmembrane</keyword>
<dbReference type="EC" id="2.3.1.-" evidence="3"/>
<keyword evidence="8" id="KW-1185">Reference proteome</keyword>
<evidence type="ECO:0000256" key="2">
    <source>
        <dbReference type="ARBA" id="ARBA00022679"/>
    </source>
</evidence>
<dbReference type="PIRSF" id="PIRSF036417">
    <property type="entry name" value="3-ktacl-CoA_syn"/>
    <property type="match status" value="1"/>
</dbReference>
<comment type="pathway">
    <text evidence="3">Lipid metabolism; fatty acid biosynthesis.</text>
</comment>
<dbReference type="InterPro" id="IPR013601">
    <property type="entry name" value="FAE1_typ3_polyketide_synth"/>
</dbReference>
<sequence>MSLLSAKMECVGEHAQVLYSMMLEKSQLEPQVFNMLLIVVTICLGLIVAKLLVGKSKKTGCYVADFAVAHPDDKWKSPHQVTFEKMAQANFFNDEVLVFQGKMLERAGLGDETYAPPCIHEMKPSRAGAYEELGISVIPPIDELLARQKISAKDIDFLVVNCSLFCPTPSISAWIVNHYKMPSKVRTFQIGGMGCSASMIGVDLIQELLRVHPDKKALLISTENISMNWYEGNEYSMVLQNVLFRMGGAAILLTGRKTKSSRYELKHLVRTHHGRIQNSFDCVVQKPDAEGNIGVHLTKDVPKAAGKAIEDNIGILGRQVLPLSEKLKFAWYNMVLPKLGRKTTMYTPNFRKAIDNFCIHTGGRAVIDTVQKNLSLTDRDVEASRATLYRYGNTSSSSVWYEMAYAENHRMIKPGNMIWQIAFGSGFKANSAVWRALPGCKKNRHLFVKNQPQWKYDPTKEGFGKPPALKFAPKYQKIIEAHRKRKAAAEKH</sequence>
<evidence type="ECO:0000256" key="3">
    <source>
        <dbReference type="PIRNR" id="PIRNR036417"/>
    </source>
</evidence>
<feature type="domain" description="Beta-ketoacyl-[acyl-carrier-protein] synthase III C-terminal" evidence="6">
    <location>
        <begin position="352"/>
        <end position="435"/>
    </location>
</feature>
<evidence type="ECO:0000313" key="7">
    <source>
        <dbReference type="EMBL" id="KAG9396814.1"/>
    </source>
</evidence>
<proteinExistence type="inferred from homology"/>
<gene>
    <name evidence="7" type="ORF">J8273_1857</name>
</gene>
<feature type="transmembrane region" description="Helical" evidence="4">
    <location>
        <begin position="157"/>
        <end position="176"/>
    </location>
</feature>
<evidence type="ECO:0000259" key="6">
    <source>
        <dbReference type="Pfam" id="PF08541"/>
    </source>
</evidence>
<name>A0A8J6B963_9EUKA</name>
<evidence type="ECO:0000256" key="1">
    <source>
        <dbReference type="ARBA" id="ARBA00005531"/>
    </source>
</evidence>
<dbReference type="SUPFAM" id="SSF53901">
    <property type="entry name" value="Thiolase-like"/>
    <property type="match status" value="1"/>
</dbReference>
<keyword evidence="4" id="KW-1133">Transmembrane helix</keyword>
<feature type="domain" description="FAE" evidence="5">
    <location>
        <begin position="57"/>
        <end position="334"/>
    </location>
</feature>
<dbReference type="InterPro" id="IPR012392">
    <property type="entry name" value="3-ktacl-CoA_syn"/>
</dbReference>
<dbReference type="InterPro" id="IPR016039">
    <property type="entry name" value="Thiolase-like"/>
</dbReference>
<dbReference type="GO" id="GO:0006633">
    <property type="term" value="P:fatty acid biosynthetic process"/>
    <property type="evidence" value="ECO:0007669"/>
    <property type="project" value="UniProtKB-UniPathway"/>
</dbReference>
<keyword evidence="2 3" id="KW-0808">Transferase</keyword>
<evidence type="ECO:0000259" key="5">
    <source>
        <dbReference type="Pfam" id="PF08392"/>
    </source>
</evidence>
<reference evidence="7" key="1">
    <citation type="submission" date="2021-05" db="EMBL/GenBank/DDBJ databases">
        <title>A free-living protist that lacks canonical eukaryotic 1 DNA replication and segregation systems.</title>
        <authorList>
            <person name="Salas-Leiva D.E."/>
            <person name="Tromer E.C."/>
            <person name="Curtis B.A."/>
            <person name="Jerlstrom-Hultqvist J."/>
            <person name="Kolisko M."/>
            <person name="Yi Z."/>
            <person name="Salas-Leiva J.S."/>
            <person name="Gallot-Lavallee L."/>
            <person name="Kops G.J.P.L."/>
            <person name="Archibald J.M."/>
            <person name="Simpson A.G.B."/>
            <person name="Roger A.J."/>
        </authorList>
    </citation>
    <scope>NUCLEOTIDE SEQUENCE</scope>
    <source>
        <strain evidence="7">BICM</strain>
    </source>
</reference>
<evidence type="ECO:0000313" key="8">
    <source>
        <dbReference type="Proteomes" id="UP000717585"/>
    </source>
</evidence>
<dbReference type="CDD" id="cd00831">
    <property type="entry name" value="CHS_like"/>
    <property type="match status" value="1"/>
</dbReference>
<keyword evidence="3" id="KW-0012">Acyltransferase</keyword>
<dbReference type="AlphaFoldDB" id="A0A8J6B963"/>
<dbReference type="InterPro" id="IPR013747">
    <property type="entry name" value="ACP_syn_III_C"/>
</dbReference>
<accession>A0A8J6B963</accession>
<organism evidence="7 8">
    <name type="scientific">Carpediemonas membranifera</name>
    <dbReference type="NCBI Taxonomy" id="201153"/>
    <lineage>
        <taxon>Eukaryota</taxon>
        <taxon>Metamonada</taxon>
        <taxon>Carpediemonas-like organisms</taxon>
        <taxon>Carpediemonas</taxon>
    </lineage>
</organism>
<dbReference type="UniPathway" id="UPA00094"/>
<dbReference type="EMBL" id="JAHDYR010000005">
    <property type="protein sequence ID" value="KAG9396814.1"/>
    <property type="molecule type" value="Genomic_DNA"/>
</dbReference>
<dbReference type="GO" id="GO:0016020">
    <property type="term" value="C:membrane"/>
    <property type="evidence" value="ECO:0007669"/>
    <property type="project" value="InterPro"/>
</dbReference>
<dbReference type="Pfam" id="PF08392">
    <property type="entry name" value="FAE1_CUT1_RppA"/>
    <property type="match status" value="1"/>
</dbReference>
<dbReference type="OrthoDB" id="329835at2759"/>
<feature type="transmembrane region" description="Helical" evidence="4">
    <location>
        <begin position="32"/>
        <end position="53"/>
    </location>
</feature>
<keyword evidence="4" id="KW-0472">Membrane</keyword>
<dbReference type="Proteomes" id="UP000717585">
    <property type="component" value="Unassembled WGS sequence"/>
</dbReference>
<comment type="caution">
    <text evidence="7">The sequence shown here is derived from an EMBL/GenBank/DDBJ whole genome shotgun (WGS) entry which is preliminary data.</text>
</comment>